<dbReference type="PANTHER" id="PTHR24320">
    <property type="entry name" value="RETINOL DEHYDROGENASE"/>
    <property type="match status" value="1"/>
</dbReference>
<keyword evidence="5" id="KW-1185">Reference proteome</keyword>
<evidence type="ECO:0000256" key="1">
    <source>
        <dbReference type="ARBA" id="ARBA00006484"/>
    </source>
</evidence>
<keyword evidence="2" id="KW-0521">NADP</keyword>
<dbReference type="SUPFAM" id="SSF51735">
    <property type="entry name" value="NAD(P)-binding Rossmann-fold domains"/>
    <property type="match status" value="1"/>
</dbReference>
<evidence type="ECO:0000313" key="4">
    <source>
        <dbReference type="EMBL" id="KAF6218690.1"/>
    </source>
</evidence>
<dbReference type="EMBL" id="JACCJB010000022">
    <property type="protein sequence ID" value="KAF6218690.1"/>
    <property type="molecule type" value="Genomic_DNA"/>
</dbReference>
<dbReference type="Proteomes" id="UP000593566">
    <property type="component" value="Unassembled WGS sequence"/>
</dbReference>
<organism evidence="4 5">
    <name type="scientific">Letharia lupina</name>
    <dbReference type="NCBI Taxonomy" id="560253"/>
    <lineage>
        <taxon>Eukaryota</taxon>
        <taxon>Fungi</taxon>
        <taxon>Dikarya</taxon>
        <taxon>Ascomycota</taxon>
        <taxon>Pezizomycotina</taxon>
        <taxon>Lecanoromycetes</taxon>
        <taxon>OSLEUM clade</taxon>
        <taxon>Lecanoromycetidae</taxon>
        <taxon>Lecanorales</taxon>
        <taxon>Lecanorineae</taxon>
        <taxon>Parmeliaceae</taxon>
        <taxon>Letharia</taxon>
    </lineage>
</organism>
<comment type="caution">
    <text evidence="4">The sequence shown here is derived from an EMBL/GenBank/DDBJ whole genome shotgun (WGS) entry which is preliminary data.</text>
</comment>
<keyword evidence="3" id="KW-0560">Oxidoreductase</keyword>
<dbReference type="Gene3D" id="3.40.50.720">
    <property type="entry name" value="NAD(P)-binding Rossmann-like Domain"/>
    <property type="match status" value="1"/>
</dbReference>
<dbReference type="GeneID" id="59334446"/>
<dbReference type="PANTHER" id="PTHR24320:SF236">
    <property type="entry name" value="SHORT-CHAIN DEHYDROGENASE-RELATED"/>
    <property type="match status" value="1"/>
</dbReference>
<dbReference type="GO" id="GO:0016491">
    <property type="term" value="F:oxidoreductase activity"/>
    <property type="evidence" value="ECO:0007669"/>
    <property type="project" value="UniProtKB-KW"/>
</dbReference>
<accession>A0A8H6F838</accession>
<dbReference type="RefSeq" id="XP_037148125.1">
    <property type="nucleotide sequence ID" value="XM_037296944.1"/>
</dbReference>
<evidence type="ECO:0000256" key="3">
    <source>
        <dbReference type="ARBA" id="ARBA00023002"/>
    </source>
</evidence>
<reference evidence="4 5" key="1">
    <citation type="journal article" date="2020" name="Genomics">
        <title>Complete, high-quality genomes from long-read metagenomic sequencing of two wolf lichen thalli reveals enigmatic genome architecture.</title>
        <authorList>
            <person name="McKenzie S.K."/>
            <person name="Walston R.F."/>
            <person name="Allen J.L."/>
        </authorList>
    </citation>
    <scope>NUCLEOTIDE SEQUENCE [LARGE SCALE GENOMIC DNA]</scope>
    <source>
        <strain evidence="4">WasteWater1</strain>
    </source>
</reference>
<dbReference type="AlphaFoldDB" id="A0A8H6F838"/>
<gene>
    <name evidence="4" type="ORF">HO133_006041</name>
</gene>
<evidence type="ECO:0000256" key="2">
    <source>
        <dbReference type="ARBA" id="ARBA00022857"/>
    </source>
</evidence>
<name>A0A8H6F838_9LECA</name>
<proteinExistence type="inferred from homology"/>
<protein>
    <submittedName>
        <fullName evidence="4">Uncharacterized protein</fullName>
    </submittedName>
</protein>
<comment type="similarity">
    <text evidence="1">Belongs to the short-chain dehydrogenases/reductases (SDR) family.</text>
</comment>
<dbReference type="InterPro" id="IPR036291">
    <property type="entry name" value="NAD(P)-bd_dom_sf"/>
</dbReference>
<evidence type="ECO:0000313" key="5">
    <source>
        <dbReference type="Proteomes" id="UP000593566"/>
    </source>
</evidence>
<sequence>MPRFLIPPQSSKTKQGYDLQFGTKNVAPFLLTKLLYPLLAKAAKTAPPGSVRVVWVSSNGAECLSPKGGAEVDNMDVETDKSAWFKYGTTKAGNTLRASEFAKRQSDGIIGLHGNVDATSNGRKADLSCTESPSRWDRNRFATPCAPVSADDIC</sequence>